<comment type="caution">
    <text evidence="1">The sequence shown here is derived from an EMBL/GenBank/DDBJ whole genome shotgun (WGS) entry which is preliminary data.</text>
</comment>
<proteinExistence type="predicted"/>
<dbReference type="EMBL" id="CAJVQC010001410">
    <property type="protein sequence ID" value="CAG8493871.1"/>
    <property type="molecule type" value="Genomic_DNA"/>
</dbReference>
<evidence type="ECO:0000313" key="2">
    <source>
        <dbReference type="Proteomes" id="UP000789920"/>
    </source>
</evidence>
<gene>
    <name evidence="1" type="ORF">RPERSI_LOCUS1513</name>
</gene>
<dbReference type="Proteomes" id="UP000789920">
    <property type="component" value="Unassembled WGS sequence"/>
</dbReference>
<evidence type="ECO:0000313" key="1">
    <source>
        <dbReference type="EMBL" id="CAG8493871.1"/>
    </source>
</evidence>
<sequence length="111" mass="13217">MLDEVNIMMKYSNLSLTVQKSLLKARLLDLNFQDQDLANVIQKAKNVVDFDLDKDNRLIRLLWILLDQIDLWLRYYNVVVNDNISWTNQYQIPLEIFVVIDNKCKTRLVCQ</sequence>
<protein>
    <submittedName>
        <fullName evidence="1">32016_t:CDS:1</fullName>
    </submittedName>
</protein>
<reference evidence="1" key="1">
    <citation type="submission" date="2021-06" db="EMBL/GenBank/DDBJ databases">
        <authorList>
            <person name="Kallberg Y."/>
            <person name="Tangrot J."/>
            <person name="Rosling A."/>
        </authorList>
    </citation>
    <scope>NUCLEOTIDE SEQUENCE</scope>
    <source>
        <strain evidence="1">MA461A</strain>
    </source>
</reference>
<feature type="non-terminal residue" evidence="1">
    <location>
        <position position="111"/>
    </location>
</feature>
<keyword evidence="2" id="KW-1185">Reference proteome</keyword>
<name>A0ACA9KUB5_9GLOM</name>
<accession>A0ACA9KUB5</accession>
<organism evidence="1 2">
    <name type="scientific">Racocetra persica</name>
    <dbReference type="NCBI Taxonomy" id="160502"/>
    <lineage>
        <taxon>Eukaryota</taxon>
        <taxon>Fungi</taxon>
        <taxon>Fungi incertae sedis</taxon>
        <taxon>Mucoromycota</taxon>
        <taxon>Glomeromycotina</taxon>
        <taxon>Glomeromycetes</taxon>
        <taxon>Diversisporales</taxon>
        <taxon>Gigasporaceae</taxon>
        <taxon>Racocetra</taxon>
    </lineage>
</organism>